<dbReference type="EMBL" id="NQVN01000004">
    <property type="protein sequence ID" value="PIO99431.1"/>
    <property type="molecule type" value="Genomic_DNA"/>
</dbReference>
<dbReference type="GO" id="GO:0008236">
    <property type="term" value="F:serine-type peptidase activity"/>
    <property type="evidence" value="ECO:0007669"/>
    <property type="project" value="InterPro"/>
</dbReference>
<name>A0A2G9WXJ2_9HYPH</name>
<feature type="domain" description="Peptidase S9 prolyl oligopeptidase catalytic" evidence="1">
    <location>
        <begin position="132"/>
        <end position="274"/>
    </location>
</feature>
<evidence type="ECO:0000313" key="2">
    <source>
        <dbReference type="EMBL" id="PIO99431.1"/>
    </source>
</evidence>
<dbReference type="Proteomes" id="UP000231070">
    <property type="component" value="Unassembled WGS sequence"/>
</dbReference>
<dbReference type="RefSeq" id="WP_100080136.1">
    <property type="nucleotide sequence ID" value="NZ_NQVN01000004.1"/>
</dbReference>
<dbReference type="Pfam" id="PF00326">
    <property type="entry name" value="Peptidase_S9"/>
    <property type="match status" value="1"/>
</dbReference>
<accession>A0A2G9WXJ2</accession>
<dbReference type="SUPFAM" id="SSF53474">
    <property type="entry name" value="alpha/beta-Hydrolases"/>
    <property type="match status" value="1"/>
</dbReference>
<reference evidence="2 3" key="1">
    <citation type="submission" date="2017-08" db="EMBL/GenBank/DDBJ databases">
        <title>Pleomorphomonas carboxidotrophicus sp. nov., a new mesophilic hydrogenogenic carboxidotroph.</title>
        <authorList>
            <person name="Esquivel-Elizondo S."/>
            <person name="Krajmalnik-Brown R."/>
            <person name="Maldonado J."/>
        </authorList>
    </citation>
    <scope>NUCLEOTIDE SEQUENCE [LARGE SCALE GENOMIC DNA]</scope>
    <source>
        <strain evidence="2 3">SVCO-16</strain>
    </source>
</reference>
<comment type="caution">
    <text evidence="2">The sequence shown here is derived from an EMBL/GenBank/DDBJ whole genome shotgun (WGS) entry which is preliminary data.</text>
</comment>
<dbReference type="OrthoDB" id="7840506at2"/>
<proteinExistence type="predicted"/>
<organism evidence="2 3">
    <name type="scientific">Pleomorphomonas carboxyditropha</name>
    <dbReference type="NCBI Taxonomy" id="2023338"/>
    <lineage>
        <taxon>Bacteria</taxon>
        <taxon>Pseudomonadati</taxon>
        <taxon>Pseudomonadota</taxon>
        <taxon>Alphaproteobacteria</taxon>
        <taxon>Hyphomicrobiales</taxon>
        <taxon>Pleomorphomonadaceae</taxon>
        <taxon>Pleomorphomonas</taxon>
    </lineage>
</organism>
<evidence type="ECO:0000259" key="1">
    <source>
        <dbReference type="Pfam" id="PF00326"/>
    </source>
</evidence>
<dbReference type="InterPro" id="IPR029058">
    <property type="entry name" value="AB_hydrolase_fold"/>
</dbReference>
<dbReference type="GO" id="GO:0006508">
    <property type="term" value="P:proteolysis"/>
    <property type="evidence" value="ECO:0007669"/>
    <property type="project" value="InterPro"/>
</dbReference>
<keyword evidence="3" id="KW-1185">Reference proteome</keyword>
<protein>
    <submittedName>
        <fullName evidence="2">Pectin acetylesterase</fullName>
    </submittedName>
</protein>
<gene>
    <name evidence="2" type="ORF">CJ014_08920</name>
</gene>
<evidence type="ECO:0000313" key="3">
    <source>
        <dbReference type="Proteomes" id="UP000231070"/>
    </source>
</evidence>
<dbReference type="Gene3D" id="3.40.50.1820">
    <property type="entry name" value="alpha/beta hydrolase"/>
    <property type="match status" value="1"/>
</dbReference>
<sequence length="275" mass="29583">MNTISHSRPVVPVPAIKVLADGAANRVSGAWPDRVLDMVTRAELHSFAIDAPRARAIVYAGGGYTQLFYDKEGTEVALWLNSLGIDAHVLVHRLPGASDGCGGAFPKDIALRDGLAALDRLAGEGPDLPLFHVGLSSGGHLAAVMTCQAHRLAPRGAIVAYAPINANHRLHKVPPGKPDYPPLEKQDFYDDWPIGLAAYPHGLPKVPLFLAYALHDRSVPVQHALRLVETAADAGLEVDAHVFGAAPHGFALRDRDGSHARWPELAADWIDRHLR</sequence>
<dbReference type="AlphaFoldDB" id="A0A2G9WXJ2"/>
<dbReference type="InterPro" id="IPR001375">
    <property type="entry name" value="Peptidase_S9_cat"/>
</dbReference>